<name>A0A8J8NUQ0_HALGN</name>
<evidence type="ECO:0000313" key="2">
    <source>
        <dbReference type="Proteomes" id="UP000785679"/>
    </source>
</evidence>
<dbReference type="Proteomes" id="UP000785679">
    <property type="component" value="Unassembled WGS sequence"/>
</dbReference>
<protein>
    <submittedName>
        <fullName evidence="1">Uncharacterized protein</fullName>
    </submittedName>
</protein>
<reference evidence="1" key="1">
    <citation type="submission" date="2019-06" db="EMBL/GenBank/DDBJ databases">
        <authorList>
            <person name="Zheng W."/>
        </authorList>
    </citation>
    <scope>NUCLEOTIDE SEQUENCE</scope>
    <source>
        <strain evidence="1">QDHG01</strain>
    </source>
</reference>
<dbReference type="EMBL" id="RRYP01007270">
    <property type="protein sequence ID" value="TNV80620.1"/>
    <property type="molecule type" value="Genomic_DNA"/>
</dbReference>
<comment type="caution">
    <text evidence="1">The sequence shown here is derived from an EMBL/GenBank/DDBJ whole genome shotgun (WGS) entry which is preliminary data.</text>
</comment>
<evidence type="ECO:0000313" key="1">
    <source>
        <dbReference type="EMBL" id="TNV80620.1"/>
    </source>
</evidence>
<accession>A0A8J8NUQ0</accession>
<proteinExistence type="predicted"/>
<organism evidence="1 2">
    <name type="scientific">Halteria grandinella</name>
    <dbReference type="NCBI Taxonomy" id="5974"/>
    <lineage>
        <taxon>Eukaryota</taxon>
        <taxon>Sar</taxon>
        <taxon>Alveolata</taxon>
        <taxon>Ciliophora</taxon>
        <taxon>Intramacronucleata</taxon>
        <taxon>Spirotrichea</taxon>
        <taxon>Stichotrichia</taxon>
        <taxon>Sporadotrichida</taxon>
        <taxon>Halteriidae</taxon>
        <taxon>Halteria</taxon>
    </lineage>
</organism>
<keyword evidence="2" id="KW-1185">Reference proteome</keyword>
<dbReference type="AlphaFoldDB" id="A0A8J8NUQ0"/>
<sequence length="144" mass="17232">MDFKHLLFTSCKYSRILLSHNLKRCGMLSNRRDLVIIKHPLQILDYFVRNKTDYLDMRLKGDFLHQILTMLKEKGRPLRIDTLHFDETYRGIMKSIESNNEVKQIIELAQPRKICLKMERFLKLQIPNNVKTLQISFCDPHPEF</sequence>
<gene>
    <name evidence="1" type="ORF">FGO68_gene1741</name>
</gene>